<comment type="similarity">
    <text evidence="19">Belongs to the cytochrome b family.</text>
</comment>
<dbReference type="CDD" id="cd00290">
    <property type="entry name" value="cytochrome_b_C"/>
    <property type="match status" value="1"/>
</dbReference>
<dbReference type="PANTHER" id="PTHR19271">
    <property type="entry name" value="CYTOCHROME B"/>
    <property type="match status" value="1"/>
</dbReference>
<evidence type="ECO:0000256" key="9">
    <source>
        <dbReference type="ARBA" id="ARBA00022723"/>
    </source>
</evidence>
<evidence type="ECO:0000256" key="15">
    <source>
        <dbReference type="ARBA" id="ARBA00023128"/>
    </source>
</evidence>
<evidence type="ECO:0000256" key="19">
    <source>
        <dbReference type="RuleBase" id="RU362117"/>
    </source>
</evidence>
<evidence type="ECO:0000256" key="8">
    <source>
        <dbReference type="ARBA" id="ARBA00022692"/>
    </source>
</evidence>
<geneLocation type="mitochondrion" evidence="22"/>
<evidence type="ECO:0000256" key="16">
    <source>
        <dbReference type="ARBA" id="ARBA00023136"/>
    </source>
</evidence>
<feature type="transmembrane region" description="Helical" evidence="19">
    <location>
        <begin position="359"/>
        <end position="383"/>
    </location>
</feature>
<dbReference type="Pfam" id="PF00032">
    <property type="entry name" value="Cytochrom_B_C"/>
    <property type="match status" value="1"/>
</dbReference>
<evidence type="ECO:0000256" key="10">
    <source>
        <dbReference type="ARBA" id="ARBA00022792"/>
    </source>
</evidence>
<feature type="transmembrane region" description="Helical" evidence="19">
    <location>
        <begin position="242"/>
        <end position="259"/>
    </location>
</feature>
<protein>
    <recommendedName>
        <fullName evidence="2 19">Cytochrome b</fullName>
    </recommendedName>
</protein>
<evidence type="ECO:0000256" key="17">
    <source>
        <dbReference type="PIRSR" id="PIRSR038885-1"/>
    </source>
</evidence>
<keyword evidence="12 19" id="KW-1133">Transmembrane helix</keyword>
<evidence type="ECO:0000256" key="13">
    <source>
        <dbReference type="ARBA" id="ARBA00023004"/>
    </source>
</evidence>
<dbReference type="InterPro" id="IPR027387">
    <property type="entry name" value="Cytb/b6-like_sf"/>
</dbReference>
<evidence type="ECO:0000256" key="18">
    <source>
        <dbReference type="PIRSR" id="PIRSR038885-2"/>
    </source>
</evidence>
<keyword evidence="8 19" id="KW-0812">Transmembrane</keyword>
<keyword evidence="6" id="KW-0934">Plastid</keyword>
<dbReference type="PANTHER" id="PTHR19271:SF16">
    <property type="entry name" value="CYTOCHROME B"/>
    <property type="match status" value="1"/>
</dbReference>
<keyword evidence="5 18" id="KW-0349">Heme</keyword>
<dbReference type="GO" id="GO:0016491">
    <property type="term" value="F:oxidoreductase activity"/>
    <property type="evidence" value="ECO:0007669"/>
    <property type="project" value="UniProtKB-UniRule"/>
</dbReference>
<dbReference type="AlphaFoldDB" id="A0A5B8HV04"/>
<feature type="transmembrane region" description="Helical" evidence="19">
    <location>
        <begin position="153"/>
        <end position="174"/>
    </location>
</feature>
<feature type="transmembrane region" description="Helical" evidence="19">
    <location>
        <begin position="47"/>
        <end position="67"/>
    </location>
</feature>
<feature type="binding site" description="axial binding residue" evidence="18">
    <location>
        <position position="94"/>
    </location>
    <ligand>
        <name>heme b</name>
        <dbReference type="ChEBI" id="CHEBI:60344"/>
        <label>b562</label>
    </ligand>
    <ligandPart>
        <name>Fe</name>
        <dbReference type="ChEBI" id="CHEBI:18248"/>
    </ligandPart>
</feature>
<feature type="domain" description="Cytochrome b/b6 C-terminal region profile" evidence="21">
    <location>
        <begin position="223"/>
        <end position="393"/>
    </location>
</feature>
<comment type="subcellular location">
    <subcellularLocation>
        <location evidence="1">Mitochondrion inner membrane</location>
        <topology evidence="1">Multi-pass membrane protein</topology>
    </subcellularLocation>
</comment>
<keyword evidence="7 19" id="KW-0679">Respiratory chain</keyword>
<dbReference type="GO" id="GO:0046872">
    <property type="term" value="F:metal ion binding"/>
    <property type="evidence" value="ECO:0007669"/>
    <property type="project" value="UniProtKB-UniRule"/>
</dbReference>
<dbReference type="InterPro" id="IPR030689">
    <property type="entry name" value="Cytochrome_b"/>
</dbReference>
<evidence type="ECO:0000256" key="1">
    <source>
        <dbReference type="ARBA" id="ARBA00004448"/>
    </source>
</evidence>
<gene>
    <name evidence="22" type="primary">cob</name>
</gene>
<dbReference type="PROSITE" id="PS51002">
    <property type="entry name" value="CYTB_NTER"/>
    <property type="match status" value="1"/>
</dbReference>
<dbReference type="InterPro" id="IPR005798">
    <property type="entry name" value="Cyt_b/b6_C"/>
</dbReference>
<feature type="binding site" description="axial binding residue" evidence="18">
    <location>
        <position position="108"/>
    </location>
    <ligand>
        <name>heme b</name>
        <dbReference type="ChEBI" id="CHEBI:60344"/>
        <label>b566</label>
    </ligand>
    <ligandPart>
        <name>Fe</name>
        <dbReference type="ChEBI" id="CHEBI:18248"/>
    </ligandPart>
</feature>
<dbReference type="InterPro" id="IPR048259">
    <property type="entry name" value="Cytochrome_b_N_euk/bac"/>
</dbReference>
<feature type="binding site" description="axial binding residue" evidence="18">
    <location>
        <position position="195"/>
    </location>
    <ligand>
        <name>heme b</name>
        <dbReference type="ChEBI" id="CHEBI:60344"/>
        <label>b562</label>
    </ligand>
    <ligandPart>
        <name>Fe</name>
        <dbReference type="ChEBI" id="CHEBI:18248"/>
    </ligandPart>
</feature>
<keyword evidence="16 19" id="KW-0472">Membrane</keyword>
<feature type="transmembrane region" description="Helical" evidence="19">
    <location>
        <begin position="301"/>
        <end position="321"/>
    </location>
</feature>
<feature type="transmembrane region" description="Helical" evidence="19">
    <location>
        <begin position="20"/>
        <end position="41"/>
    </location>
</feature>
<keyword evidence="3 19" id="KW-0813">Transport</keyword>
<reference evidence="22" key="1">
    <citation type="journal article" date="2019" name="Plant Ecol Evol">
        <title>Haslea nusantara (Bacillariophyceae), a new blue diatom from the Java Sea, Indonesia: morphology, biometry and molecular characterization.</title>
        <authorList>
            <person name="Prasetiya F.S."/>
            <person name="Gastineau R."/>
            <person name="Poulin M."/>
            <person name="Lemieux C."/>
            <person name="Turmel M."/>
            <person name="Syakti A.D."/>
            <person name="Hardivillier Y."/>
            <person name="Widowati I."/>
            <person name="Risjani Y."/>
            <person name="Iskandar I."/>
            <person name="Subroto T."/>
            <person name="Falaise C."/>
            <person name="Arsad S."/>
            <person name="Safitri I."/>
            <person name="Mouget J.-L."/>
            <person name="Leignel V."/>
        </authorList>
    </citation>
    <scope>NUCLEOTIDE SEQUENCE</scope>
</reference>
<evidence type="ECO:0000256" key="7">
    <source>
        <dbReference type="ARBA" id="ARBA00022660"/>
    </source>
</evidence>
<dbReference type="GO" id="GO:0008121">
    <property type="term" value="F:quinol-cytochrome-c reductase activity"/>
    <property type="evidence" value="ECO:0007669"/>
    <property type="project" value="InterPro"/>
</dbReference>
<comment type="cofactor">
    <cofactor evidence="19">
        <name>heme b</name>
        <dbReference type="ChEBI" id="CHEBI:60344"/>
    </cofactor>
    <text evidence="19">Binds 2 heme groups non-covalently.</text>
</comment>
<keyword evidence="15 19" id="KW-0496">Mitochondrion</keyword>
<keyword evidence="4" id="KW-0150">Chloroplast</keyword>
<evidence type="ECO:0000256" key="4">
    <source>
        <dbReference type="ARBA" id="ARBA00022528"/>
    </source>
</evidence>
<dbReference type="RefSeq" id="YP_009687985.1">
    <property type="nucleotide sequence ID" value="NC_044492.1"/>
</dbReference>
<keyword evidence="14" id="KW-0793">Thylakoid</keyword>
<evidence type="ECO:0000259" key="21">
    <source>
        <dbReference type="PROSITE" id="PS51003"/>
    </source>
</evidence>
<dbReference type="InterPro" id="IPR036150">
    <property type="entry name" value="Cyt_b/b6_C_sf"/>
</dbReference>
<dbReference type="GO" id="GO:0045275">
    <property type="term" value="C:respiratory chain complex III"/>
    <property type="evidence" value="ECO:0007669"/>
    <property type="project" value="InterPro"/>
</dbReference>
<dbReference type="GO" id="GO:0005743">
    <property type="term" value="C:mitochondrial inner membrane"/>
    <property type="evidence" value="ECO:0007669"/>
    <property type="project" value="UniProtKB-SubCell"/>
</dbReference>
<feature type="binding site" evidence="17">
    <location>
        <position position="214"/>
    </location>
    <ligand>
        <name>a ubiquinone</name>
        <dbReference type="ChEBI" id="CHEBI:16389"/>
    </ligand>
</feature>
<evidence type="ECO:0000256" key="6">
    <source>
        <dbReference type="ARBA" id="ARBA00022640"/>
    </source>
</evidence>
<dbReference type="Pfam" id="PF00033">
    <property type="entry name" value="Cytochrome_B"/>
    <property type="match status" value="1"/>
</dbReference>
<evidence type="ECO:0000256" key="11">
    <source>
        <dbReference type="ARBA" id="ARBA00022982"/>
    </source>
</evidence>
<organism evidence="22">
    <name type="scientific">Haslea nusantara</name>
    <dbReference type="NCBI Taxonomy" id="2600302"/>
    <lineage>
        <taxon>Eukaryota</taxon>
        <taxon>Sar</taxon>
        <taxon>Stramenopiles</taxon>
        <taxon>Ochrophyta</taxon>
        <taxon>Bacillariophyta</taxon>
        <taxon>Bacillariophyceae</taxon>
        <taxon>Bacillariophycidae</taxon>
        <taxon>Naviculales</taxon>
        <taxon>Naviculaceae</taxon>
        <taxon>Haslea</taxon>
    </lineage>
</organism>
<comment type="cofactor">
    <cofactor evidence="18">
        <name>heme</name>
        <dbReference type="ChEBI" id="CHEBI:30413"/>
    </cofactor>
    <text evidence="18">Binds 2 heme groups non-covalently.</text>
</comment>
<feature type="transmembrane region" description="Helical" evidence="19">
    <location>
        <begin position="88"/>
        <end position="109"/>
    </location>
</feature>
<keyword evidence="11 19" id="KW-0249">Electron transport</keyword>
<proteinExistence type="inferred from homology"/>
<evidence type="ECO:0000256" key="5">
    <source>
        <dbReference type="ARBA" id="ARBA00022617"/>
    </source>
</evidence>
<dbReference type="PROSITE" id="PS51003">
    <property type="entry name" value="CYTB_CTER"/>
    <property type="match status" value="1"/>
</dbReference>
<comment type="function">
    <text evidence="19">Component of the ubiquinol-cytochrome c reductase complex (complex III or cytochrome b-c1 complex) that is part of the mitochondrial respiratory chain. The b-c1 complex mediates electron transfer from ubiquinol to cytochrome c. Contributes to the generation of a proton gradient across the mitochondrial membrane that is then used for ATP synthesis.</text>
</comment>
<keyword evidence="9 18" id="KW-0479">Metal-binding</keyword>
<feature type="transmembrane region" description="Helical" evidence="19">
    <location>
        <begin position="129"/>
        <end position="146"/>
    </location>
</feature>
<dbReference type="GO" id="GO:0006122">
    <property type="term" value="P:mitochondrial electron transport, ubiquinol to cytochrome c"/>
    <property type="evidence" value="ECO:0007669"/>
    <property type="project" value="TreeGrafter"/>
</dbReference>
<dbReference type="EMBL" id="MH681882">
    <property type="protein sequence ID" value="QDX17575.1"/>
    <property type="molecule type" value="Genomic_DNA"/>
</dbReference>
<keyword evidence="13 18" id="KW-0408">Iron</keyword>
<dbReference type="GeneID" id="41663696"/>
<evidence type="ECO:0000256" key="3">
    <source>
        <dbReference type="ARBA" id="ARBA00022448"/>
    </source>
</evidence>
<keyword evidence="10" id="KW-0999">Mitochondrion inner membrane</keyword>
<dbReference type="PIRSF" id="PIRSF038885">
    <property type="entry name" value="COB"/>
    <property type="match status" value="1"/>
</dbReference>
<feature type="transmembrane region" description="Helical" evidence="19">
    <location>
        <begin position="333"/>
        <end position="353"/>
    </location>
</feature>
<feature type="domain" description="Cytochrome b/b6 N-terminal region profile" evidence="20">
    <location>
        <begin position="12"/>
        <end position="222"/>
    </location>
</feature>
<evidence type="ECO:0000256" key="2">
    <source>
        <dbReference type="ARBA" id="ARBA00013531"/>
    </source>
</evidence>
<accession>A0A5B8HV04</accession>
<evidence type="ECO:0000313" key="22">
    <source>
        <dbReference type="EMBL" id="QDX17575.1"/>
    </source>
</evidence>
<sequence>MMTMLKSFKLINFERITKSYFFAFIANHLIYYPTPVSLTYAWSFGSLAGICLVIQMVSGIFLSMHYSPNIELAFSSIEYIMRDVPNGWLVRYVHANGASMFFIVVYLHIFRGLYYGSYMKPRESLWCSGVLLFVLMMGTAFTGYVLPWGQMSFWGATVITSMVTVIPTAGQYILEWLWGGFTVKNPTLNRFYSFHFVLPFVIAGVTLIHLALLHRAGSNNPIGSDTGVDDVPFYPYFFSKDLFAFTVFIFIFGIFVMYFPNVLNHPDNYIPADPMKTPAHVVPEWYFLPFYAILRSIPHKAGGIAAMGGSIAVLLIIPFNNTSEIRNTTYRPIFKVFYWLLLASWAILLYLGQCPVEDLYALIGQILTVYYFAFFFVLIPVIGKVEAALAHYKVDNAAPAAQAKSYSIVKSRFGTN</sequence>
<evidence type="ECO:0000259" key="20">
    <source>
        <dbReference type="PROSITE" id="PS51002"/>
    </source>
</evidence>
<dbReference type="InterPro" id="IPR005797">
    <property type="entry name" value="Cyt_b/b6_N"/>
</dbReference>
<dbReference type="Gene3D" id="1.20.810.10">
    <property type="entry name" value="Cytochrome Bc1 Complex, Chain C"/>
    <property type="match status" value="1"/>
</dbReference>
<dbReference type="InterPro" id="IPR016174">
    <property type="entry name" value="Di-haem_cyt_TM"/>
</dbReference>
<name>A0A5B8HV04_9STRA</name>
<dbReference type="CDD" id="cd00284">
    <property type="entry name" value="Cytochrome_b_N"/>
    <property type="match status" value="1"/>
</dbReference>
<dbReference type="SUPFAM" id="SSF81342">
    <property type="entry name" value="Transmembrane di-heme cytochromes"/>
    <property type="match status" value="1"/>
</dbReference>
<evidence type="ECO:0000256" key="14">
    <source>
        <dbReference type="ARBA" id="ARBA00023078"/>
    </source>
</evidence>
<evidence type="ECO:0000256" key="12">
    <source>
        <dbReference type="ARBA" id="ARBA00022989"/>
    </source>
</evidence>
<dbReference type="InterPro" id="IPR048260">
    <property type="entry name" value="Cytochrome_b_C_euk/bac"/>
</dbReference>
<dbReference type="SUPFAM" id="SSF81648">
    <property type="entry name" value="a domain/subunit of cytochrome bc1 complex (Ubiquinol-cytochrome c reductase)"/>
    <property type="match status" value="1"/>
</dbReference>
<feature type="binding site" description="axial binding residue" evidence="18">
    <location>
        <position position="209"/>
    </location>
    <ligand>
        <name>heme b</name>
        <dbReference type="ChEBI" id="CHEBI:60344"/>
        <label>b566</label>
    </ligand>
    <ligandPart>
        <name>Fe</name>
        <dbReference type="ChEBI" id="CHEBI:18248"/>
    </ligandPart>
</feature>
<feature type="transmembrane region" description="Helical" evidence="19">
    <location>
        <begin position="194"/>
        <end position="213"/>
    </location>
</feature>